<comment type="caution">
    <text evidence="3">The sequence shown here is derived from an EMBL/GenBank/DDBJ whole genome shotgun (WGS) entry which is preliminary data.</text>
</comment>
<proteinExistence type="predicted"/>
<name>A0A1V2TM61_9NOCA</name>
<feature type="compositionally biased region" description="Polar residues" evidence="1">
    <location>
        <begin position="75"/>
        <end position="94"/>
    </location>
</feature>
<feature type="region of interest" description="Disordered" evidence="1">
    <location>
        <begin position="75"/>
        <end position="132"/>
    </location>
</feature>
<dbReference type="Proteomes" id="UP000188836">
    <property type="component" value="Unassembled WGS sequence"/>
</dbReference>
<evidence type="ECO:0000256" key="2">
    <source>
        <dbReference type="SAM" id="Phobius"/>
    </source>
</evidence>
<dbReference type="STRING" id="1538463.B0T36_00825"/>
<keyword evidence="2" id="KW-1133">Transmembrane helix</keyword>
<protein>
    <submittedName>
        <fullName evidence="3">Uncharacterized protein</fullName>
    </submittedName>
</protein>
<accession>A0A1V2TM61</accession>
<evidence type="ECO:0000313" key="4">
    <source>
        <dbReference type="Proteomes" id="UP000188836"/>
    </source>
</evidence>
<organism evidence="3 4">
    <name type="scientific">Nocardia donostiensis</name>
    <dbReference type="NCBI Taxonomy" id="1538463"/>
    <lineage>
        <taxon>Bacteria</taxon>
        <taxon>Bacillati</taxon>
        <taxon>Actinomycetota</taxon>
        <taxon>Actinomycetes</taxon>
        <taxon>Mycobacteriales</taxon>
        <taxon>Nocardiaceae</taxon>
        <taxon>Nocardia</taxon>
    </lineage>
</organism>
<gene>
    <name evidence="3" type="ORF">B0T46_01345</name>
</gene>
<dbReference type="EMBL" id="MUMY01000001">
    <property type="protein sequence ID" value="ONM50579.1"/>
    <property type="molecule type" value="Genomic_DNA"/>
</dbReference>
<dbReference type="AlphaFoldDB" id="A0A1V2TM61"/>
<keyword evidence="2" id="KW-0472">Membrane</keyword>
<feature type="transmembrane region" description="Helical" evidence="2">
    <location>
        <begin position="142"/>
        <end position="163"/>
    </location>
</feature>
<keyword evidence="4" id="KW-1185">Reference proteome</keyword>
<evidence type="ECO:0000313" key="3">
    <source>
        <dbReference type="EMBL" id="ONM50579.1"/>
    </source>
</evidence>
<evidence type="ECO:0000256" key="1">
    <source>
        <dbReference type="SAM" id="MobiDB-lite"/>
    </source>
</evidence>
<keyword evidence="2" id="KW-0812">Transmembrane</keyword>
<sequence>MTDQHRSERASGFPRLLLLLALLTGVVAMHAGVFLLQPHTAHASTGNIPRSPQHSSDGSVADDPAVTAIAAPDAGSNNAARSAHSDSVSPTSTGLLAHPSGLPSTGSPASIGSPHSAAALPHSTGTEQGPDCDSGGCGAHGGIHLCVFILSVIALGLGLVLLFRLADSPLSAVAKARRLDRRQERPPPWTVLSLSELAILRI</sequence>
<reference evidence="3 4" key="1">
    <citation type="journal article" date="2016" name="Antonie Van Leeuwenhoek">
        <title>Nocardia donostiensis sp. nov., isolated from human respiratory specimens.</title>
        <authorList>
            <person name="Ercibengoa M."/>
            <person name="Bell M."/>
            <person name="Marimon J.M."/>
            <person name="Humrighouse B."/>
            <person name="Klenk H.P."/>
            <person name="Potter G."/>
            <person name="Perez-Trallero E."/>
        </authorList>
    </citation>
    <scope>NUCLEOTIDE SEQUENCE [LARGE SCALE GENOMIC DNA]</scope>
    <source>
        <strain evidence="3 4">X1655</strain>
    </source>
</reference>
<dbReference type="RefSeq" id="WP_077114535.1">
    <property type="nucleotide sequence ID" value="NZ_MUKP01000010.1"/>
</dbReference>
<dbReference type="OrthoDB" id="4571846at2"/>